<feature type="domain" description="DUF7358" evidence="2">
    <location>
        <begin position="100"/>
        <end position="190"/>
    </location>
</feature>
<dbReference type="EMBL" id="JAUJYO010000016">
    <property type="protein sequence ID" value="KAK1295543.1"/>
    <property type="molecule type" value="Genomic_DNA"/>
</dbReference>
<dbReference type="Pfam" id="PF24057">
    <property type="entry name" value="DUF7358"/>
    <property type="match status" value="2"/>
</dbReference>
<keyword evidence="1" id="KW-0812">Transmembrane</keyword>
<reference evidence="3" key="1">
    <citation type="journal article" date="2023" name="Nat. Commun.">
        <title>Diploid and tetraploid genomes of Acorus and the evolution of monocots.</title>
        <authorList>
            <person name="Ma L."/>
            <person name="Liu K.W."/>
            <person name="Li Z."/>
            <person name="Hsiao Y.Y."/>
            <person name="Qi Y."/>
            <person name="Fu T."/>
            <person name="Tang G.D."/>
            <person name="Zhang D."/>
            <person name="Sun W.H."/>
            <person name="Liu D.K."/>
            <person name="Li Y."/>
            <person name="Chen G.Z."/>
            <person name="Liu X.D."/>
            <person name="Liao X.Y."/>
            <person name="Jiang Y.T."/>
            <person name="Yu X."/>
            <person name="Hao Y."/>
            <person name="Huang J."/>
            <person name="Zhao X.W."/>
            <person name="Ke S."/>
            <person name="Chen Y.Y."/>
            <person name="Wu W.L."/>
            <person name="Hsu J.L."/>
            <person name="Lin Y.F."/>
            <person name="Huang M.D."/>
            <person name="Li C.Y."/>
            <person name="Huang L."/>
            <person name="Wang Z.W."/>
            <person name="Zhao X."/>
            <person name="Zhong W.Y."/>
            <person name="Peng D.H."/>
            <person name="Ahmad S."/>
            <person name="Lan S."/>
            <person name="Zhang J.S."/>
            <person name="Tsai W.C."/>
            <person name="Van de Peer Y."/>
            <person name="Liu Z.J."/>
        </authorList>
    </citation>
    <scope>NUCLEOTIDE SEQUENCE</scope>
    <source>
        <strain evidence="3">CP</strain>
    </source>
</reference>
<evidence type="ECO:0000259" key="2">
    <source>
        <dbReference type="Pfam" id="PF24057"/>
    </source>
</evidence>
<comment type="caution">
    <text evidence="3">The sequence shown here is derived from an EMBL/GenBank/DDBJ whole genome shotgun (WGS) entry which is preliminary data.</text>
</comment>
<reference evidence="3" key="2">
    <citation type="submission" date="2023-06" db="EMBL/GenBank/DDBJ databases">
        <authorList>
            <person name="Ma L."/>
            <person name="Liu K.-W."/>
            <person name="Li Z."/>
            <person name="Hsiao Y.-Y."/>
            <person name="Qi Y."/>
            <person name="Fu T."/>
            <person name="Tang G."/>
            <person name="Zhang D."/>
            <person name="Sun W.-H."/>
            <person name="Liu D.-K."/>
            <person name="Li Y."/>
            <person name="Chen G.-Z."/>
            <person name="Liu X.-D."/>
            <person name="Liao X.-Y."/>
            <person name="Jiang Y.-T."/>
            <person name="Yu X."/>
            <person name="Hao Y."/>
            <person name="Huang J."/>
            <person name="Zhao X.-W."/>
            <person name="Ke S."/>
            <person name="Chen Y.-Y."/>
            <person name="Wu W.-L."/>
            <person name="Hsu J.-L."/>
            <person name="Lin Y.-F."/>
            <person name="Huang M.-D."/>
            <person name="Li C.-Y."/>
            <person name="Huang L."/>
            <person name="Wang Z.-W."/>
            <person name="Zhao X."/>
            <person name="Zhong W.-Y."/>
            <person name="Peng D.-H."/>
            <person name="Ahmad S."/>
            <person name="Lan S."/>
            <person name="Zhang J.-S."/>
            <person name="Tsai W.-C."/>
            <person name="Van De Peer Y."/>
            <person name="Liu Z.-J."/>
        </authorList>
    </citation>
    <scope>NUCLEOTIDE SEQUENCE</scope>
    <source>
        <strain evidence="3">CP</strain>
        <tissue evidence="3">Leaves</tissue>
    </source>
</reference>
<dbReference type="Proteomes" id="UP001180020">
    <property type="component" value="Unassembled WGS sequence"/>
</dbReference>
<evidence type="ECO:0000256" key="1">
    <source>
        <dbReference type="SAM" id="Phobius"/>
    </source>
</evidence>
<evidence type="ECO:0000313" key="4">
    <source>
        <dbReference type="Proteomes" id="UP001180020"/>
    </source>
</evidence>
<feature type="transmembrane region" description="Helical" evidence="1">
    <location>
        <begin position="45"/>
        <end position="65"/>
    </location>
</feature>
<keyword evidence="4" id="KW-1185">Reference proteome</keyword>
<sequence>MASGLKSLRWVVFFLGVSNVGVLFLGGFLVVSVFSGCGDAKKLPFMAVAAVAAVRVMTMVGAGVAQKATATTIVAELQQQPLEGSVVDEVVRHERRDRTQKTGWKQHLVISFLVIVWLLVIVQGFTGSDILKWRSFYATHDTAWKAHYREIFDHGIREALCCMGRVKYLSVLEEDEVYSVARLLGDLVAYRASGTGHLELLAGLALLQRHSQCPDSHSELMEAPEAQLQEAAAFHQFAEAAYTVVF</sequence>
<gene>
    <name evidence="3" type="ORF">QJS10_CPA16g00174</name>
</gene>
<keyword evidence="1" id="KW-1133">Transmembrane helix</keyword>
<dbReference type="PANTHER" id="PTHR47030">
    <property type="entry name" value="LIPASE CLASS 3 FAMILY PROTEIN"/>
    <property type="match status" value="1"/>
</dbReference>
<accession>A0AAV9D1V9</accession>
<dbReference type="AlphaFoldDB" id="A0AAV9D1V9"/>
<protein>
    <recommendedName>
        <fullName evidence="2">DUF7358 domain-containing protein</fullName>
    </recommendedName>
</protein>
<dbReference type="InterPro" id="IPR055782">
    <property type="entry name" value="DUF7358"/>
</dbReference>
<organism evidence="3 4">
    <name type="scientific">Acorus calamus</name>
    <name type="common">Sweet flag</name>
    <dbReference type="NCBI Taxonomy" id="4465"/>
    <lineage>
        <taxon>Eukaryota</taxon>
        <taxon>Viridiplantae</taxon>
        <taxon>Streptophyta</taxon>
        <taxon>Embryophyta</taxon>
        <taxon>Tracheophyta</taxon>
        <taxon>Spermatophyta</taxon>
        <taxon>Magnoliopsida</taxon>
        <taxon>Liliopsida</taxon>
        <taxon>Acoraceae</taxon>
        <taxon>Acorus</taxon>
    </lineage>
</organism>
<feature type="transmembrane region" description="Helical" evidence="1">
    <location>
        <begin position="12"/>
        <end position="33"/>
    </location>
</feature>
<proteinExistence type="predicted"/>
<name>A0AAV9D1V9_ACOCL</name>
<evidence type="ECO:0000313" key="3">
    <source>
        <dbReference type="EMBL" id="KAK1295543.1"/>
    </source>
</evidence>
<dbReference type="PANTHER" id="PTHR47030:SF2">
    <property type="entry name" value="LIPASE CLASS 3 FAMILY PROTEIN"/>
    <property type="match status" value="1"/>
</dbReference>
<feature type="transmembrane region" description="Helical" evidence="1">
    <location>
        <begin position="108"/>
        <end position="126"/>
    </location>
</feature>
<keyword evidence="1" id="KW-0472">Membrane</keyword>
<feature type="domain" description="DUF7358" evidence="2">
    <location>
        <begin position="5"/>
        <end position="99"/>
    </location>
</feature>